<accession>A0A0H4PNM2</accession>
<keyword evidence="2" id="KW-1185">Reference proteome</keyword>
<protein>
    <recommendedName>
        <fullName evidence="3">DUF4292 domain-containing protein</fullName>
    </recommendedName>
</protein>
<organism evidence="1 2">
    <name type="scientific">Cyclobacterium amurskyense</name>
    <dbReference type="NCBI Taxonomy" id="320787"/>
    <lineage>
        <taxon>Bacteria</taxon>
        <taxon>Pseudomonadati</taxon>
        <taxon>Bacteroidota</taxon>
        <taxon>Cytophagia</taxon>
        <taxon>Cytophagales</taxon>
        <taxon>Cyclobacteriaceae</taxon>
        <taxon>Cyclobacterium</taxon>
    </lineage>
</organism>
<dbReference type="EMBL" id="CP012040">
    <property type="protein sequence ID" value="AKP49852.1"/>
    <property type="molecule type" value="Genomic_DNA"/>
</dbReference>
<name>A0A0H4PNM2_9BACT</name>
<dbReference type="KEGG" id="camu:CA2015_0376"/>
<evidence type="ECO:0008006" key="3">
    <source>
        <dbReference type="Google" id="ProtNLM"/>
    </source>
</evidence>
<dbReference type="InterPro" id="IPR025634">
    <property type="entry name" value="DUF4292"/>
</dbReference>
<proteinExistence type="predicted"/>
<dbReference type="Proteomes" id="UP000036520">
    <property type="component" value="Chromosome"/>
</dbReference>
<gene>
    <name evidence="1" type="ORF">CA2015_0376</name>
</gene>
<sequence>MSNAKILTFFLGMVMLWSCARKPMSYTTNKSMEEFQPNYLEFNYLSAKGRVTLEEQDGKITKGVLNIRAKKDSVIWFNMSPGLGIEALRGFISADRIKIRDRINGQKIDMDYADFQKKYGVPLSFSLFQNLLFANLPHEFSYRDRLIRVAKTFVLKQERENITYQTTIDAGHGKVTQLESKASQNRSGSLEASYMDFREVSQQPFPYQAIIKMVLSLPDKPKTNFFLNVEMIKVELTDDPLNFPYNF</sequence>
<dbReference type="AlphaFoldDB" id="A0A0H4PNM2"/>
<dbReference type="STRING" id="320787.CA2015_0376"/>
<dbReference type="OrthoDB" id="849114at2"/>
<dbReference type="RefSeq" id="WP_048640346.1">
    <property type="nucleotide sequence ID" value="NZ_CAXBGM010000006.1"/>
</dbReference>
<evidence type="ECO:0000313" key="1">
    <source>
        <dbReference type="EMBL" id="AKP49852.1"/>
    </source>
</evidence>
<dbReference type="Pfam" id="PF14125">
    <property type="entry name" value="DUF4292"/>
    <property type="match status" value="1"/>
</dbReference>
<evidence type="ECO:0000313" key="2">
    <source>
        <dbReference type="Proteomes" id="UP000036520"/>
    </source>
</evidence>
<reference evidence="1 2" key="1">
    <citation type="submission" date="2015-07" db="EMBL/GenBank/DDBJ databases">
        <authorList>
            <person name="Kim K.M."/>
        </authorList>
    </citation>
    <scope>NUCLEOTIDE SEQUENCE [LARGE SCALE GENOMIC DNA]</scope>
    <source>
        <strain evidence="1 2">KCTC 12363</strain>
    </source>
</reference>